<comment type="similarity">
    <text evidence="9">Belongs to the glycosyltransferase 28 family.</text>
</comment>
<sequence>MRAFVTVGSTRFDSLVQAVLSPLVLEQLQKKGYQHLVVQCGNSHIDGFGDEETSWAFDKAGIEVRMWRFKPSLDEDYNDADLVISHAGSGTILDVLRKGKPLIVVPNPTLLDNHQEELAEALSKLGHLRWSTIGGLPQAIEDLEKSALVPFPPFDGTRFQRPCVPSDVLASSLVLVRHEGSPNLHGLLSKRTTFLPILFERLLRPHGMPVPSKVTTAVIDEEPEVYEAKYVHEVYDQIASHFSSTRYMPWPVVAKFLSDLPTGWVGLDSGTGNGKYLPLPIDRPGSIWTVGLDRSRNLLEDARKASDAGVLREVVWGDVLGRGWRNGAFDYAISIATIHHLATPERRQLAVKRLIESVSPAHGRVLVYVWAIEQDELSKRGIPIVEASDSTNGPNTGHDVFVPWVLADEKPTRKPRKKSKRRRGPKEHNDPEEVAAESQAEHAEPKVFNRYYHMFAEGELRGLVSEAAREMGLEIGQRPAQTRQEAGGQKRGIEIVQDGWERSNYYVEFRRWETCNDSER</sequence>
<accession>A0A4Y9ZC68</accession>
<dbReference type="Gene3D" id="3.40.50.2000">
    <property type="entry name" value="Glycogen Phosphorylase B"/>
    <property type="match status" value="1"/>
</dbReference>
<dbReference type="AlphaFoldDB" id="A0A4Y9ZC68"/>
<evidence type="ECO:0000313" key="13">
    <source>
        <dbReference type="EMBL" id="TFY72385.1"/>
    </source>
</evidence>
<dbReference type="InterPro" id="IPR051422">
    <property type="entry name" value="AlkB_tRNA_MeTrf/Diox"/>
</dbReference>
<dbReference type="SUPFAM" id="SSF53335">
    <property type="entry name" value="S-adenosyl-L-methionine-dependent methyltransferases"/>
    <property type="match status" value="1"/>
</dbReference>
<dbReference type="PANTHER" id="PTHR13069">
    <property type="entry name" value="ALKYLATED DNA REPAIR PROTEIN ALKB HOMOLOG 8"/>
    <property type="match status" value="1"/>
</dbReference>
<dbReference type="OrthoDB" id="271595at2759"/>
<dbReference type="InterPro" id="IPR041698">
    <property type="entry name" value="Methyltransf_25"/>
</dbReference>
<comment type="catalytic activity">
    <reaction evidence="8">
        <text>an N-acetyl-alpha-D-glucosaminyl-diphospho-di-trans,poly-cis-dolichol + UDP-N-acetyl-alpha-D-glucosamine = an N,N'-diacetylchitobiosyl-diphospho-di-trans,poly-cis-dolichol + UDP + H(+)</text>
        <dbReference type="Rhea" id="RHEA:23380"/>
        <dbReference type="Rhea" id="RHEA-COMP:19507"/>
        <dbReference type="Rhea" id="RHEA-COMP:19510"/>
        <dbReference type="ChEBI" id="CHEBI:15378"/>
        <dbReference type="ChEBI" id="CHEBI:57269"/>
        <dbReference type="ChEBI" id="CHEBI:57705"/>
        <dbReference type="ChEBI" id="CHEBI:58223"/>
        <dbReference type="ChEBI" id="CHEBI:58427"/>
        <dbReference type="EC" id="2.4.1.141"/>
    </reaction>
</comment>
<gene>
    <name evidence="9" type="primary">ALG13</name>
    <name evidence="13" type="ORF">EVG20_g616</name>
</gene>
<dbReference type="EMBL" id="SEOQ01000016">
    <property type="protein sequence ID" value="TFY72385.1"/>
    <property type="molecule type" value="Genomic_DNA"/>
</dbReference>
<dbReference type="SUPFAM" id="SSF53756">
    <property type="entry name" value="UDP-Glycosyltransferase/glycogen phosphorylase"/>
    <property type="match status" value="1"/>
</dbReference>
<comment type="subunit">
    <text evidence="1 9">Heterodimer with ALG14 to form a functional enzyme.</text>
</comment>
<organism evidence="13 14">
    <name type="scientific">Dentipellis fragilis</name>
    <dbReference type="NCBI Taxonomy" id="205917"/>
    <lineage>
        <taxon>Eukaryota</taxon>
        <taxon>Fungi</taxon>
        <taxon>Dikarya</taxon>
        <taxon>Basidiomycota</taxon>
        <taxon>Agaricomycotina</taxon>
        <taxon>Agaricomycetes</taxon>
        <taxon>Russulales</taxon>
        <taxon>Hericiaceae</taxon>
        <taxon>Dentipellis</taxon>
    </lineage>
</organism>
<dbReference type="GO" id="GO:0002098">
    <property type="term" value="P:tRNA wobble uridine modification"/>
    <property type="evidence" value="ECO:0007669"/>
    <property type="project" value="TreeGrafter"/>
</dbReference>
<keyword evidence="5 9" id="KW-0808">Transferase</keyword>
<dbReference type="GO" id="GO:0030488">
    <property type="term" value="P:tRNA methylation"/>
    <property type="evidence" value="ECO:0007669"/>
    <property type="project" value="TreeGrafter"/>
</dbReference>
<dbReference type="GO" id="GO:0004577">
    <property type="term" value="F:N-acetylglucosaminyldiphosphodolichol N-acetylglucosaminyltransferase activity"/>
    <property type="evidence" value="ECO:0007669"/>
    <property type="project" value="UniProtKB-EC"/>
</dbReference>
<evidence type="ECO:0000259" key="12">
    <source>
        <dbReference type="Pfam" id="PF13649"/>
    </source>
</evidence>
<comment type="caution">
    <text evidence="13">The sequence shown here is derived from an EMBL/GenBank/DDBJ whole genome shotgun (WGS) entry which is preliminary data.</text>
</comment>
<feature type="domain" description="Methyltransferase" evidence="12">
    <location>
        <begin position="267"/>
        <end position="349"/>
    </location>
</feature>
<feature type="domain" description="Glycosyl transferase family 28 C-terminal" evidence="11">
    <location>
        <begin position="4"/>
        <end position="150"/>
    </location>
</feature>
<protein>
    <recommendedName>
        <fullName evidence="3 9">UDP-N-acetylglucosamine transferase subunit ALG13</fullName>
        <ecNumber evidence="2 9">2.4.1.141</ecNumber>
    </recommendedName>
    <alternativeName>
        <fullName evidence="7 9">Asparagine-linked glycosylation protein 13</fullName>
    </alternativeName>
</protein>
<evidence type="ECO:0000256" key="6">
    <source>
        <dbReference type="ARBA" id="ARBA00024804"/>
    </source>
</evidence>
<dbReference type="PANTHER" id="PTHR13069:SF21">
    <property type="entry name" value="ALKYLATED DNA REPAIR PROTEIN ALKB HOMOLOG 8"/>
    <property type="match status" value="1"/>
</dbReference>
<comment type="subcellular location">
    <subcellularLocation>
        <location evidence="9">Endoplasmic reticulum</location>
    </subcellularLocation>
</comment>
<keyword evidence="4" id="KW-0489">Methyltransferase</keyword>
<evidence type="ECO:0000256" key="2">
    <source>
        <dbReference type="ARBA" id="ARBA00012614"/>
    </source>
</evidence>
<dbReference type="InterPro" id="IPR029063">
    <property type="entry name" value="SAM-dependent_MTases_sf"/>
</dbReference>
<keyword evidence="9" id="KW-0328">Glycosyltransferase</keyword>
<dbReference type="GO" id="GO:0005634">
    <property type="term" value="C:nucleus"/>
    <property type="evidence" value="ECO:0007669"/>
    <property type="project" value="TreeGrafter"/>
</dbReference>
<keyword evidence="9" id="KW-0256">Endoplasmic reticulum</keyword>
<proteinExistence type="inferred from homology"/>
<reference evidence="13 14" key="1">
    <citation type="submission" date="2019-02" db="EMBL/GenBank/DDBJ databases">
        <title>Genome sequencing of the rare red list fungi Dentipellis fragilis.</title>
        <authorList>
            <person name="Buettner E."/>
            <person name="Kellner H."/>
        </authorList>
    </citation>
    <scope>NUCLEOTIDE SEQUENCE [LARGE SCALE GENOMIC DNA]</scope>
    <source>
        <strain evidence="13 14">DSM 105465</strain>
    </source>
</reference>
<name>A0A4Y9ZC68_9AGAM</name>
<evidence type="ECO:0000256" key="3">
    <source>
        <dbReference type="ARBA" id="ARBA00017468"/>
    </source>
</evidence>
<evidence type="ECO:0000256" key="1">
    <source>
        <dbReference type="ARBA" id="ARBA00011198"/>
    </source>
</evidence>
<dbReference type="Pfam" id="PF13649">
    <property type="entry name" value="Methyltransf_25"/>
    <property type="match status" value="1"/>
</dbReference>
<keyword evidence="14" id="KW-1185">Reference proteome</keyword>
<evidence type="ECO:0000259" key="11">
    <source>
        <dbReference type="Pfam" id="PF04101"/>
    </source>
</evidence>
<dbReference type="GO" id="GO:0005783">
    <property type="term" value="C:endoplasmic reticulum"/>
    <property type="evidence" value="ECO:0007669"/>
    <property type="project" value="UniProtKB-SubCell"/>
</dbReference>
<feature type="compositionally biased region" description="Basic residues" evidence="10">
    <location>
        <begin position="413"/>
        <end position="425"/>
    </location>
</feature>
<dbReference type="InterPro" id="IPR007235">
    <property type="entry name" value="Glyco_trans_28_C"/>
</dbReference>
<dbReference type="EC" id="2.4.1.141" evidence="2 9"/>
<dbReference type="Gene3D" id="3.40.50.150">
    <property type="entry name" value="Vaccinia Virus protein VP39"/>
    <property type="match status" value="1"/>
</dbReference>
<evidence type="ECO:0000256" key="4">
    <source>
        <dbReference type="ARBA" id="ARBA00022603"/>
    </source>
</evidence>
<evidence type="ECO:0000256" key="7">
    <source>
        <dbReference type="ARBA" id="ARBA00032061"/>
    </source>
</evidence>
<dbReference type="GO" id="GO:0106335">
    <property type="term" value="F:tRNA (5-carboxymethyluridine(34)-5-O)-methyltransferase activity"/>
    <property type="evidence" value="ECO:0007669"/>
    <property type="project" value="TreeGrafter"/>
</dbReference>
<evidence type="ECO:0000256" key="10">
    <source>
        <dbReference type="SAM" id="MobiDB-lite"/>
    </source>
</evidence>
<comment type="function">
    <text evidence="6 9">Involved in protein N-glycosylation. Essential for the second step of the dolichol-linked oligosaccharide pathway.</text>
</comment>
<evidence type="ECO:0000313" key="14">
    <source>
        <dbReference type="Proteomes" id="UP000298327"/>
    </source>
</evidence>
<evidence type="ECO:0000256" key="9">
    <source>
        <dbReference type="RuleBase" id="RU362128"/>
    </source>
</evidence>
<dbReference type="STRING" id="205917.A0A4Y9ZC68"/>
<dbReference type="CDD" id="cd02440">
    <property type="entry name" value="AdoMet_MTases"/>
    <property type="match status" value="1"/>
</dbReference>
<dbReference type="Pfam" id="PF04101">
    <property type="entry name" value="Glyco_tran_28_C"/>
    <property type="match status" value="1"/>
</dbReference>
<dbReference type="GO" id="GO:0000049">
    <property type="term" value="F:tRNA binding"/>
    <property type="evidence" value="ECO:0007669"/>
    <property type="project" value="TreeGrafter"/>
</dbReference>
<dbReference type="Proteomes" id="UP000298327">
    <property type="component" value="Unassembled WGS sequence"/>
</dbReference>
<evidence type="ECO:0000256" key="8">
    <source>
        <dbReference type="ARBA" id="ARBA00048184"/>
    </source>
</evidence>
<feature type="region of interest" description="Disordered" evidence="10">
    <location>
        <begin position="386"/>
        <end position="405"/>
    </location>
</feature>
<feature type="region of interest" description="Disordered" evidence="10">
    <location>
        <begin position="411"/>
        <end position="441"/>
    </location>
</feature>
<evidence type="ECO:0000256" key="5">
    <source>
        <dbReference type="ARBA" id="ARBA00022679"/>
    </source>
</evidence>